<dbReference type="EMBL" id="CAJNOH010001027">
    <property type="protein sequence ID" value="CAF1165248.1"/>
    <property type="molecule type" value="Genomic_DNA"/>
</dbReference>
<protein>
    <recommendedName>
        <fullName evidence="5">Voltage-gated hydrogen channel 1</fullName>
    </recommendedName>
</protein>
<comment type="caution">
    <text evidence="3">The sequence shown here is derived from an EMBL/GenBank/DDBJ whole genome shotgun (WGS) entry which is preliminary data.</text>
</comment>
<reference evidence="3" key="1">
    <citation type="submission" date="2021-02" db="EMBL/GenBank/DDBJ databases">
        <authorList>
            <person name="Nowell W R."/>
        </authorList>
    </citation>
    <scope>NUCLEOTIDE SEQUENCE</scope>
</reference>
<sequence>MEWLDSIIVIASFIVDLVIIFHRSIFAEISLLFISLRLWRVVRIINSVAQTIRSEVDNKKKHLATSYHEVIEVLLAVSEKKTAVISELSDKKMSKNSDNTLEKFKRIDESYRAILEHCSHPSSLDAVNEMTHHLQDIKEKLQLVS</sequence>
<dbReference type="AlphaFoldDB" id="A0A815MWB5"/>
<dbReference type="Proteomes" id="UP000663854">
    <property type="component" value="Unassembled WGS sequence"/>
</dbReference>
<accession>A0A815MWB5</accession>
<organism evidence="3 4">
    <name type="scientific">Rotaria sordida</name>
    <dbReference type="NCBI Taxonomy" id="392033"/>
    <lineage>
        <taxon>Eukaryota</taxon>
        <taxon>Metazoa</taxon>
        <taxon>Spiralia</taxon>
        <taxon>Gnathifera</taxon>
        <taxon>Rotifera</taxon>
        <taxon>Eurotatoria</taxon>
        <taxon>Bdelloidea</taxon>
        <taxon>Philodinida</taxon>
        <taxon>Philodinidae</taxon>
        <taxon>Rotaria</taxon>
    </lineage>
</organism>
<keyword evidence="4" id="KW-1185">Reference proteome</keyword>
<keyword evidence="1" id="KW-1133">Transmembrane helix</keyword>
<gene>
    <name evidence="3" type="ORF">JXQ802_LOCUS35884</name>
    <name evidence="2" type="ORF">PYM288_LOCUS22971</name>
</gene>
<evidence type="ECO:0000313" key="3">
    <source>
        <dbReference type="EMBL" id="CAF1421552.1"/>
    </source>
</evidence>
<dbReference type="EMBL" id="CAJNOL010001806">
    <property type="protein sequence ID" value="CAF1421552.1"/>
    <property type="molecule type" value="Genomic_DNA"/>
</dbReference>
<evidence type="ECO:0000256" key="1">
    <source>
        <dbReference type="SAM" id="Phobius"/>
    </source>
</evidence>
<name>A0A815MWB5_9BILA</name>
<evidence type="ECO:0000313" key="2">
    <source>
        <dbReference type="EMBL" id="CAF1165248.1"/>
    </source>
</evidence>
<proteinExistence type="predicted"/>
<keyword evidence="1" id="KW-0472">Membrane</keyword>
<feature type="transmembrane region" description="Helical" evidence="1">
    <location>
        <begin position="6"/>
        <end position="34"/>
    </location>
</feature>
<evidence type="ECO:0008006" key="5">
    <source>
        <dbReference type="Google" id="ProtNLM"/>
    </source>
</evidence>
<evidence type="ECO:0000313" key="4">
    <source>
        <dbReference type="Proteomes" id="UP000663870"/>
    </source>
</evidence>
<keyword evidence="1" id="KW-0812">Transmembrane</keyword>
<dbReference type="Proteomes" id="UP000663870">
    <property type="component" value="Unassembled WGS sequence"/>
</dbReference>